<dbReference type="InterPro" id="IPR001173">
    <property type="entry name" value="Glyco_trans_2-like"/>
</dbReference>
<dbReference type="InterPro" id="IPR029044">
    <property type="entry name" value="Nucleotide-diphossugar_trans"/>
</dbReference>
<proteinExistence type="inferred from homology"/>
<dbReference type="SUPFAM" id="SSF53448">
    <property type="entry name" value="Nucleotide-diphospho-sugar transferases"/>
    <property type="match status" value="1"/>
</dbReference>
<dbReference type="Proteomes" id="UP000243250">
    <property type="component" value="Unassembled WGS sequence"/>
</dbReference>
<evidence type="ECO:0000256" key="3">
    <source>
        <dbReference type="ARBA" id="ARBA00022679"/>
    </source>
</evidence>
<reference evidence="6" key="1">
    <citation type="submission" date="2016-10" db="EMBL/GenBank/DDBJ databases">
        <authorList>
            <person name="Varghese N."/>
            <person name="Submissions S."/>
        </authorList>
    </citation>
    <scope>NUCLEOTIDE SEQUENCE [LARGE SCALE GENOMIC DNA]</scope>
    <source>
        <strain evidence="6">CGMCC 1.8711</strain>
    </source>
</reference>
<evidence type="ECO:0000313" key="6">
    <source>
        <dbReference type="Proteomes" id="UP000243250"/>
    </source>
</evidence>
<evidence type="ECO:0000259" key="4">
    <source>
        <dbReference type="Pfam" id="PF00535"/>
    </source>
</evidence>
<dbReference type="EMBL" id="FOYS01000006">
    <property type="protein sequence ID" value="SFR67234.1"/>
    <property type="molecule type" value="Genomic_DNA"/>
</dbReference>
<keyword evidence="6" id="KW-1185">Reference proteome</keyword>
<accession>A0A1I6IKN9</accession>
<dbReference type="Pfam" id="PF00535">
    <property type="entry name" value="Glycos_transf_2"/>
    <property type="match status" value="1"/>
</dbReference>
<protein>
    <submittedName>
        <fullName evidence="5">Glycosyltransferase, GT2 family</fullName>
    </submittedName>
</protein>
<dbReference type="RefSeq" id="WP_089883015.1">
    <property type="nucleotide sequence ID" value="NZ_FOYS01000006.1"/>
</dbReference>
<sequence length="257" mass="28511">MVDISIIIPTLEPNPTFSWEEQLEASAVDGEVVLRDDPTASEARNAGIREASADKLVFLDDDSDPQPGYFERVSALLDDHPAVTGRIIDTGAQITRGLSGQYDQGDESHVTETVVGCNMAVRRSVLDDVGGFDPRLPYGHEEAELADRISDAYYVWYDPELVVAHPFADSLFDYFGKAYRHGREAIPYYLIRGENVHRRMLLHVLVPSHYIGDSPRATLFEATSQLASTAGLVRGYLKYARGDRAATYTRGREAVES</sequence>
<name>A0A1I6IKN9_9EURY</name>
<dbReference type="OrthoDB" id="46222at2157"/>
<evidence type="ECO:0000256" key="2">
    <source>
        <dbReference type="ARBA" id="ARBA00022676"/>
    </source>
</evidence>
<dbReference type="AlphaFoldDB" id="A0A1I6IKN9"/>
<dbReference type="GO" id="GO:0016757">
    <property type="term" value="F:glycosyltransferase activity"/>
    <property type="evidence" value="ECO:0007669"/>
    <property type="project" value="UniProtKB-KW"/>
</dbReference>
<keyword evidence="2" id="KW-0328">Glycosyltransferase</keyword>
<feature type="domain" description="Glycosyltransferase 2-like" evidence="4">
    <location>
        <begin position="41"/>
        <end position="128"/>
    </location>
</feature>
<gene>
    <name evidence="5" type="ORF">SAMN04488124_3336</name>
</gene>
<dbReference type="PANTHER" id="PTHR43179">
    <property type="entry name" value="RHAMNOSYLTRANSFERASE WBBL"/>
    <property type="match status" value="1"/>
</dbReference>
<dbReference type="STRING" id="555875.SAMN04488124_3336"/>
<dbReference type="PANTHER" id="PTHR43179:SF12">
    <property type="entry name" value="GALACTOFURANOSYLTRANSFERASE GLFT2"/>
    <property type="match status" value="1"/>
</dbReference>
<comment type="similarity">
    <text evidence="1">Belongs to the glycosyltransferase 2 family.</text>
</comment>
<keyword evidence="3 5" id="KW-0808">Transferase</keyword>
<evidence type="ECO:0000256" key="1">
    <source>
        <dbReference type="ARBA" id="ARBA00006739"/>
    </source>
</evidence>
<dbReference type="Gene3D" id="3.90.550.10">
    <property type="entry name" value="Spore Coat Polysaccharide Biosynthesis Protein SpsA, Chain A"/>
    <property type="match status" value="1"/>
</dbReference>
<organism evidence="5 6">
    <name type="scientific">Halogeometricum limi</name>
    <dbReference type="NCBI Taxonomy" id="555875"/>
    <lineage>
        <taxon>Archaea</taxon>
        <taxon>Methanobacteriati</taxon>
        <taxon>Methanobacteriota</taxon>
        <taxon>Stenosarchaea group</taxon>
        <taxon>Halobacteria</taxon>
        <taxon>Halobacteriales</taxon>
        <taxon>Haloferacaceae</taxon>
        <taxon>Halogeometricum</taxon>
    </lineage>
</organism>
<evidence type="ECO:0000313" key="5">
    <source>
        <dbReference type="EMBL" id="SFR67234.1"/>
    </source>
</evidence>